<comment type="subcellular location">
    <subcellularLocation>
        <location evidence="1">Nucleus</location>
    </subcellularLocation>
</comment>
<keyword evidence="5" id="KW-1185">Reference proteome</keyword>
<reference evidence="4 5" key="1">
    <citation type="journal article" date="2020" name="bioRxiv">
        <title>Metabolic contributions of an alphaproteobacterial endosymbiont in the apicomplexan Cardiosporidium cionae.</title>
        <authorList>
            <person name="Hunter E.S."/>
            <person name="Paight C.J."/>
            <person name="Lane C.E."/>
        </authorList>
    </citation>
    <scope>NUCLEOTIDE SEQUENCE [LARGE SCALE GENOMIC DNA]</scope>
    <source>
        <strain evidence="4">ESH_2018</strain>
    </source>
</reference>
<evidence type="ECO:0000256" key="2">
    <source>
        <dbReference type="ARBA" id="ARBA00007643"/>
    </source>
</evidence>
<dbReference type="EMBL" id="JADAQX010000311">
    <property type="protein sequence ID" value="KAF8820745.1"/>
    <property type="molecule type" value="Genomic_DNA"/>
</dbReference>
<organism evidence="4 5">
    <name type="scientific">Cardiosporidium cionae</name>
    <dbReference type="NCBI Taxonomy" id="476202"/>
    <lineage>
        <taxon>Eukaryota</taxon>
        <taxon>Sar</taxon>
        <taxon>Alveolata</taxon>
        <taxon>Apicomplexa</taxon>
        <taxon>Aconoidasida</taxon>
        <taxon>Nephromycida</taxon>
        <taxon>Cardiosporidium</taxon>
    </lineage>
</organism>
<dbReference type="Pfam" id="PF07052">
    <property type="entry name" value="Hep_59"/>
    <property type="match status" value="1"/>
</dbReference>
<evidence type="ECO:0000313" key="5">
    <source>
        <dbReference type="Proteomes" id="UP000823046"/>
    </source>
</evidence>
<protein>
    <submittedName>
        <fullName evidence="4">Uncharacterized protein</fullName>
    </submittedName>
</protein>
<evidence type="ECO:0000256" key="3">
    <source>
        <dbReference type="ARBA" id="ARBA00023242"/>
    </source>
</evidence>
<gene>
    <name evidence="4" type="ORF">IE077_002848</name>
</gene>
<proteinExistence type="inferred from homology"/>
<sequence>MDGLIIKRRTPSMKGNRRVSRTVKPVNALEAETKVKTPTATCDDVLDKKDVSYSSFTSSTSERKHSMDLPEISSKRLKAYETTDTALPIGEKNALSTHSISVSDSAAIGDSGESDVEEEHKIESKERMAFVKHLQKKRIPTRGVNTKNLCTFDSISKELTKFQGMHIQALFKEEEVEEEEEEEEMVYGLLDKQFTSKTDPYQIQKDKHLEDFIMKNLESNKVESTEATIPRDRESELYQIPERLRVKDTLSDHADKMNWVTGLVEVPISLEVKLKNIEATEKAKRNLLKLGKVDESSRDPNSVDSIVRTAFGSRFQNTDFDRLKTTSATDDAALDRFRRRFHR</sequence>
<dbReference type="PANTHER" id="PTHR13486:SF2">
    <property type="entry name" value="SPLICING FACTOR C9ORF78"/>
    <property type="match status" value="1"/>
</dbReference>
<dbReference type="Proteomes" id="UP000823046">
    <property type="component" value="Unassembled WGS sequence"/>
</dbReference>
<keyword evidence="3" id="KW-0539">Nucleus</keyword>
<dbReference type="PANTHER" id="PTHR13486">
    <property type="entry name" value="TELOMERE LENGTH AND SILENCING PROTEIN 1 TLS1 FAMILY MEMBER"/>
    <property type="match status" value="1"/>
</dbReference>
<comment type="caution">
    <text evidence="4">The sequence shown here is derived from an EMBL/GenBank/DDBJ whole genome shotgun (WGS) entry which is preliminary data.</text>
</comment>
<name>A0ABQ7J9R8_9APIC</name>
<accession>A0ABQ7J9R8</accession>
<comment type="similarity">
    <text evidence="2">Belongs to the TLS1 family.</text>
</comment>
<evidence type="ECO:0000256" key="1">
    <source>
        <dbReference type="ARBA" id="ARBA00004123"/>
    </source>
</evidence>
<evidence type="ECO:0000313" key="4">
    <source>
        <dbReference type="EMBL" id="KAF8820745.1"/>
    </source>
</evidence>
<dbReference type="InterPro" id="IPR010756">
    <property type="entry name" value="Tls1-like"/>
</dbReference>